<sequence>MFAAAIVAVLLMIIVQGTVPAQAGLSAADCKAERHEIVNACKPVLYGMIPSAKCCKWIRNGHLECVCPVITPKLAALVNVDRAVRLVQNCGRRVPHHFKCGSITTP</sequence>
<dbReference type="EMBL" id="SWLB01000006">
    <property type="protein sequence ID" value="KAF3337776.1"/>
    <property type="molecule type" value="Genomic_DNA"/>
</dbReference>
<comment type="caution">
    <text evidence="3">The sequence shown here is derived from an EMBL/GenBank/DDBJ whole genome shotgun (WGS) entry which is preliminary data.</text>
</comment>
<accession>A0A833RL42</accession>
<feature type="chain" id="PRO_5032798418" evidence="1">
    <location>
        <begin position="18"/>
        <end position="106"/>
    </location>
</feature>
<dbReference type="PANTHER" id="PTHR33286">
    <property type="entry name" value="BIFUNCTIONAL INHIBITOR/LIPID-TRANSFER PROTEIN/SEED STORAGE 2S ALBUMIN SUPERFAMILY PROTEIN"/>
    <property type="match status" value="1"/>
</dbReference>
<keyword evidence="1" id="KW-0732">Signal</keyword>
<evidence type="ECO:0000256" key="1">
    <source>
        <dbReference type="SAM" id="SignalP"/>
    </source>
</evidence>
<dbReference type="Pfam" id="PF14368">
    <property type="entry name" value="LTP_2"/>
    <property type="match status" value="1"/>
</dbReference>
<dbReference type="SUPFAM" id="SSF47699">
    <property type="entry name" value="Bifunctional inhibitor/lipid-transfer protein/seed storage 2S albumin"/>
    <property type="match status" value="1"/>
</dbReference>
<name>A0A833RL42_9POAL</name>
<dbReference type="Gene3D" id="1.10.110.10">
    <property type="entry name" value="Plant lipid-transfer and hydrophobic proteins"/>
    <property type="match status" value="1"/>
</dbReference>
<proteinExistence type="predicted"/>
<feature type="domain" description="Bifunctional inhibitor/plant lipid transfer protein/seed storage helical" evidence="2">
    <location>
        <begin position="11"/>
        <end position="100"/>
    </location>
</feature>
<dbReference type="InterPro" id="IPR016140">
    <property type="entry name" value="Bifunc_inhib/LTP/seed_store"/>
</dbReference>
<evidence type="ECO:0000313" key="4">
    <source>
        <dbReference type="Proteomes" id="UP000623129"/>
    </source>
</evidence>
<dbReference type="OrthoDB" id="657519at2759"/>
<keyword evidence="4" id="KW-1185">Reference proteome</keyword>
<reference evidence="3" key="1">
    <citation type="submission" date="2020-01" db="EMBL/GenBank/DDBJ databases">
        <title>Genome sequence of Kobresia littledalei, the first chromosome-level genome in the family Cyperaceae.</title>
        <authorList>
            <person name="Qu G."/>
        </authorList>
    </citation>
    <scope>NUCLEOTIDE SEQUENCE</scope>
    <source>
        <strain evidence="3">C.B.Clarke</strain>
        <tissue evidence="3">Leaf</tissue>
    </source>
</reference>
<gene>
    <name evidence="3" type="ORF">FCM35_KLT18363</name>
</gene>
<dbReference type="InterPro" id="IPR036312">
    <property type="entry name" value="Bifun_inhib/LTP/seed_sf"/>
</dbReference>
<evidence type="ECO:0000259" key="2">
    <source>
        <dbReference type="Pfam" id="PF14368"/>
    </source>
</evidence>
<dbReference type="Proteomes" id="UP000623129">
    <property type="component" value="Unassembled WGS sequence"/>
</dbReference>
<feature type="signal peptide" evidence="1">
    <location>
        <begin position="1"/>
        <end position="17"/>
    </location>
</feature>
<dbReference type="AlphaFoldDB" id="A0A833RL42"/>
<protein>
    <submittedName>
        <fullName evidence="3">Putative lipid transfer</fullName>
    </submittedName>
</protein>
<organism evidence="3 4">
    <name type="scientific">Carex littledalei</name>
    <dbReference type="NCBI Taxonomy" id="544730"/>
    <lineage>
        <taxon>Eukaryota</taxon>
        <taxon>Viridiplantae</taxon>
        <taxon>Streptophyta</taxon>
        <taxon>Embryophyta</taxon>
        <taxon>Tracheophyta</taxon>
        <taxon>Spermatophyta</taxon>
        <taxon>Magnoliopsida</taxon>
        <taxon>Liliopsida</taxon>
        <taxon>Poales</taxon>
        <taxon>Cyperaceae</taxon>
        <taxon>Cyperoideae</taxon>
        <taxon>Cariceae</taxon>
        <taxon>Carex</taxon>
        <taxon>Carex subgen. Euthyceras</taxon>
    </lineage>
</organism>
<evidence type="ECO:0000313" key="3">
    <source>
        <dbReference type="EMBL" id="KAF3337776.1"/>
    </source>
</evidence>
<dbReference type="PANTHER" id="PTHR33286:SF32">
    <property type="entry name" value="BIFUNCTIONAL INHIBITOR_PLANT LIPID TRANSFER PROTEIN_SEED STORAGE HELICAL DOMAIN-CONTAINING PROTEIN"/>
    <property type="match status" value="1"/>
</dbReference>